<dbReference type="OrthoDB" id="3268930at2"/>
<gene>
    <name evidence="4" type="primary">pafB</name>
    <name evidence="4" type="ORF">CAE01nite_11680</name>
</gene>
<proteinExistence type="predicted"/>
<feature type="domain" description="WCX" evidence="3">
    <location>
        <begin position="247"/>
        <end position="331"/>
    </location>
</feature>
<keyword evidence="5" id="KW-1185">Reference proteome</keyword>
<dbReference type="PANTHER" id="PTHR34580">
    <property type="match status" value="1"/>
</dbReference>
<dbReference type="RefSeq" id="WP_146901404.1">
    <property type="nucleotide sequence ID" value="NZ_BAAARM010000002.1"/>
</dbReference>
<evidence type="ECO:0000256" key="1">
    <source>
        <dbReference type="SAM" id="MobiDB-lite"/>
    </source>
</evidence>
<dbReference type="Proteomes" id="UP000321181">
    <property type="component" value="Unassembled WGS sequence"/>
</dbReference>
<dbReference type="AlphaFoldDB" id="A0A512DAD9"/>
<feature type="region of interest" description="Disordered" evidence="1">
    <location>
        <begin position="334"/>
        <end position="364"/>
    </location>
</feature>
<feature type="domain" description="WYL" evidence="2">
    <location>
        <begin position="149"/>
        <end position="213"/>
    </location>
</feature>
<organism evidence="4 5">
    <name type="scientific">Cellulomonas aerilata</name>
    <dbReference type="NCBI Taxonomy" id="515326"/>
    <lineage>
        <taxon>Bacteria</taxon>
        <taxon>Bacillati</taxon>
        <taxon>Actinomycetota</taxon>
        <taxon>Actinomycetes</taxon>
        <taxon>Micrococcales</taxon>
        <taxon>Cellulomonadaceae</taxon>
        <taxon>Cellulomonas</taxon>
    </lineage>
</organism>
<comment type="caution">
    <text evidence="4">The sequence shown here is derived from an EMBL/GenBank/DDBJ whole genome shotgun (WGS) entry which is preliminary data.</text>
</comment>
<evidence type="ECO:0000259" key="3">
    <source>
        <dbReference type="Pfam" id="PF25583"/>
    </source>
</evidence>
<dbReference type="InterPro" id="IPR051534">
    <property type="entry name" value="CBASS_pafABC_assoc_protein"/>
</dbReference>
<dbReference type="InterPro" id="IPR026881">
    <property type="entry name" value="WYL_dom"/>
</dbReference>
<dbReference type="PROSITE" id="PS52050">
    <property type="entry name" value="WYL"/>
    <property type="match status" value="1"/>
</dbReference>
<dbReference type="PANTHER" id="PTHR34580:SF3">
    <property type="entry name" value="PROTEIN PAFB"/>
    <property type="match status" value="1"/>
</dbReference>
<dbReference type="InterPro" id="IPR057727">
    <property type="entry name" value="WCX_dom"/>
</dbReference>
<evidence type="ECO:0000313" key="5">
    <source>
        <dbReference type="Proteomes" id="UP000321181"/>
    </source>
</evidence>
<evidence type="ECO:0000313" key="4">
    <source>
        <dbReference type="EMBL" id="GEO33443.1"/>
    </source>
</evidence>
<protein>
    <submittedName>
        <fullName evidence="4">Protein PafB</fullName>
    </submittedName>
</protein>
<dbReference type="EMBL" id="BJYY01000009">
    <property type="protein sequence ID" value="GEO33443.1"/>
    <property type="molecule type" value="Genomic_DNA"/>
</dbReference>
<dbReference type="Pfam" id="PF25583">
    <property type="entry name" value="WCX"/>
    <property type="match status" value="1"/>
</dbReference>
<accession>A0A512DAD9</accession>
<dbReference type="Pfam" id="PF13280">
    <property type="entry name" value="WYL"/>
    <property type="match status" value="1"/>
</dbReference>
<sequence>MPEQTHPAERLLNLVIALVNTANRMTKEQIRSSVAGYADATSDDAFERMFERDKDSLRELGIPVLTVAGSGHSDDVGYRIDQEAYALRPVDLTAAELGVLSLAVQFWQDKALRTDAARALTKLRAVGSAPAGTDLVAGLAPRVRPAGDAFGPLLDAIGARQAVTFTYRAANTGEVRDRTLEPWRLLARGGGWYVVGRDTDRGAPRSFRLSRIQGRVRTTGAAGAYDIPADVDAAAVVGDRHTEPTRLAVLALRPERASALRARGVAADPTDDPDVADPRSAAALADRDVVRVPFGSASELADELAGYADAVVVLGPDDLRAQVLQRLRAAAALDRAPGEAPPGTPPGAGAAATVDASESEDDRG</sequence>
<evidence type="ECO:0000259" key="2">
    <source>
        <dbReference type="Pfam" id="PF13280"/>
    </source>
</evidence>
<reference evidence="4 5" key="1">
    <citation type="submission" date="2019-07" db="EMBL/GenBank/DDBJ databases">
        <title>Whole genome shotgun sequence of Cellulomonas aerilata NBRC 106308.</title>
        <authorList>
            <person name="Hosoyama A."/>
            <person name="Uohara A."/>
            <person name="Ohji S."/>
            <person name="Ichikawa N."/>
        </authorList>
    </citation>
    <scope>NUCLEOTIDE SEQUENCE [LARGE SCALE GENOMIC DNA]</scope>
    <source>
        <strain evidence="4 5">NBRC 106308</strain>
    </source>
</reference>
<name>A0A512DAD9_9CELL</name>